<dbReference type="Gene3D" id="3.40.50.12020">
    <property type="entry name" value="Uncharacterised protein family UPF0261, NN domain"/>
    <property type="match status" value="1"/>
</dbReference>
<dbReference type="AlphaFoldDB" id="R4KF55"/>
<dbReference type="InterPro" id="IPR051353">
    <property type="entry name" value="Tobamovirus_resist_UPF0261"/>
</dbReference>
<dbReference type="InterPro" id="IPR044122">
    <property type="entry name" value="UPF0261_N"/>
</dbReference>
<dbReference type="Gene3D" id="3.40.50.12030">
    <property type="entry name" value="Uncharacterised protein family UPF0261, NC domain"/>
    <property type="match status" value="1"/>
</dbReference>
<dbReference type="PANTHER" id="PTHR31862:SF1">
    <property type="entry name" value="UPF0261 DOMAIN PROTEIN (AFU_ORTHOLOGUE AFUA_1G10120)"/>
    <property type="match status" value="1"/>
</dbReference>
<reference evidence="3 4" key="1">
    <citation type="submission" date="2012-01" db="EMBL/GenBank/DDBJ databases">
        <title>Complete sequence of Desulfotomaculum gibsoniae DSM 7213.</title>
        <authorList>
            <consortium name="US DOE Joint Genome Institute"/>
            <person name="Lucas S."/>
            <person name="Han J."/>
            <person name="Lapidus A."/>
            <person name="Cheng J.-F."/>
            <person name="Goodwin L."/>
            <person name="Pitluck S."/>
            <person name="Peters L."/>
            <person name="Ovchinnikova G."/>
            <person name="Teshima H."/>
            <person name="Detter J.C."/>
            <person name="Han C."/>
            <person name="Tapia R."/>
            <person name="Land M."/>
            <person name="Hauser L."/>
            <person name="Kyrpides N."/>
            <person name="Ivanova N."/>
            <person name="Pagani I."/>
            <person name="Parshina S."/>
            <person name="Plugge C."/>
            <person name="Muyzer G."/>
            <person name="Kuever J."/>
            <person name="Ivanova A."/>
            <person name="Nazina T."/>
            <person name="Klenk H.-P."/>
            <person name="Brambilla E."/>
            <person name="Spring S."/>
            <person name="Stams A.F."/>
            <person name="Woyke T."/>
        </authorList>
    </citation>
    <scope>NUCLEOTIDE SEQUENCE [LARGE SCALE GENOMIC DNA]</scope>
    <source>
        <strain evidence="3 4">DSM 7213</strain>
    </source>
</reference>
<dbReference type="Proteomes" id="UP000013520">
    <property type="component" value="Chromosome"/>
</dbReference>
<evidence type="ECO:0000313" key="4">
    <source>
        <dbReference type="Proteomes" id="UP000013520"/>
    </source>
</evidence>
<dbReference type="CDD" id="cd15488">
    <property type="entry name" value="Tm-1-like"/>
    <property type="match status" value="1"/>
</dbReference>
<gene>
    <name evidence="3" type="ORF">Desgi_2404</name>
</gene>
<proteinExistence type="predicted"/>
<dbReference type="HOGENOM" id="CLU_036813_1_0_9"/>
<dbReference type="InterPro" id="IPR056778">
    <property type="entry name" value="UPF0261_C"/>
</dbReference>
<dbReference type="Pfam" id="PF23189">
    <property type="entry name" value="UPF0261_C"/>
    <property type="match status" value="1"/>
</dbReference>
<name>R4KF55_9FIRM</name>
<organism evidence="3 4">
    <name type="scientific">Desulfoscipio gibsoniae DSM 7213</name>
    <dbReference type="NCBI Taxonomy" id="767817"/>
    <lineage>
        <taxon>Bacteria</taxon>
        <taxon>Bacillati</taxon>
        <taxon>Bacillota</taxon>
        <taxon>Clostridia</taxon>
        <taxon>Eubacteriales</taxon>
        <taxon>Desulfallaceae</taxon>
        <taxon>Desulfoscipio</taxon>
    </lineage>
</organism>
<dbReference type="KEGG" id="dgi:Desgi_2404"/>
<protein>
    <submittedName>
        <fullName evidence="3">Uncharacterized protein</fullName>
    </submittedName>
</protein>
<dbReference type="InterPro" id="IPR008322">
    <property type="entry name" value="UPF0261"/>
</dbReference>
<accession>R4KF55</accession>
<dbReference type="NCBIfam" id="NF002674">
    <property type="entry name" value="PRK02399.1-2"/>
    <property type="match status" value="1"/>
</dbReference>
<dbReference type="EMBL" id="CP003273">
    <property type="protein sequence ID" value="AGL01818.1"/>
    <property type="molecule type" value="Genomic_DNA"/>
</dbReference>
<evidence type="ECO:0000259" key="1">
    <source>
        <dbReference type="Pfam" id="PF06792"/>
    </source>
</evidence>
<dbReference type="STRING" id="767817.Desgi_2404"/>
<dbReference type="eggNOG" id="COG5441">
    <property type="taxonomic scope" value="Bacteria"/>
</dbReference>
<feature type="domain" description="UPF0261" evidence="1">
    <location>
        <begin position="3"/>
        <end position="180"/>
    </location>
</feature>
<dbReference type="RefSeq" id="WP_006523060.1">
    <property type="nucleotide sequence ID" value="NC_021184.1"/>
</dbReference>
<keyword evidence="4" id="KW-1185">Reference proteome</keyword>
<dbReference type="Pfam" id="PF06792">
    <property type="entry name" value="UPF0261"/>
    <property type="match status" value="1"/>
</dbReference>
<evidence type="ECO:0000259" key="2">
    <source>
        <dbReference type="Pfam" id="PF23189"/>
    </source>
</evidence>
<sequence>MEKTVVIVSTLDTKAQETKYLKGQIEKKGYKALIMDIGTKDSPNISADITREEVLAASGKEIDTEKLSQNRPQLMQLMVEGAGNKSKELYALKKLHGIIGIGGATGTIMGTGVMKALPFGVPKLMVSSVAAARGLTSRYFGTADIAIMHSVIDFTSLNDLMRDVLDRAAGSILGMVEMKEADAAVGAGRKQGKMLVAMTLLNMCEKCATHVRRRLEQEGYQVIGFSATGVADMAMEELIGKEGIFNAVIDLAPGAVGEELIGGTRAAGPHRLEAAGKAGIPQIIAPCLVNLMTPPKSKYKPDYYSRKRYDLDALRTFLRLSPDELVMVAETFAGKLNQARGPVKIIIPTRGWSGIDGEGSVLYDPETDRIFVEELRKRLRPDIEIREVEANLEEPVFAEKVLEAFKDVMKAGENVENRIQTVSK</sequence>
<feature type="domain" description="UPF0261" evidence="2">
    <location>
        <begin position="193"/>
        <end position="409"/>
    </location>
</feature>
<dbReference type="OrthoDB" id="9776369at2"/>
<dbReference type="PIRSF" id="PIRSF033271">
    <property type="entry name" value="UCP033271"/>
    <property type="match status" value="1"/>
</dbReference>
<dbReference type="PANTHER" id="PTHR31862">
    <property type="entry name" value="UPF0261 DOMAIN PROTEIN (AFU_ORTHOLOGUE AFUA_1G10120)"/>
    <property type="match status" value="1"/>
</dbReference>
<evidence type="ECO:0000313" key="3">
    <source>
        <dbReference type="EMBL" id="AGL01818.1"/>
    </source>
</evidence>